<evidence type="ECO:0000256" key="1">
    <source>
        <dbReference type="SAM" id="SignalP"/>
    </source>
</evidence>
<sequence>MLQLRNAQDPRSRHLIGRTLLASALLTAVAAVPAVAAAPQAPRTPAAAAPVRSDLGAPAYQQVAHFYGAYIDAVSAGDGGRLATALRTFYLTPRLRSELNTWEQRNHADGVLRAQNTPLAFRVTPGDSAAGHTWSTVRLTWSGGEHPTYSYLTVRSDLRNGKISGIGR</sequence>
<dbReference type="AlphaFoldDB" id="A0A1K2F6S8"/>
<organism evidence="2 3">
    <name type="scientific">Streptomyces atratus</name>
    <dbReference type="NCBI Taxonomy" id="1893"/>
    <lineage>
        <taxon>Bacteria</taxon>
        <taxon>Bacillati</taxon>
        <taxon>Actinomycetota</taxon>
        <taxon>Actinomycetes</taxon>
        <taxon>Kitasatosporales</taxon>
        <taxon>Streptomycetaceae</taxon>
        <taxon>Streptomyces</taxon>
    </lineage>
</organism>
<feature type="signal peptide" evidence="1">
    <location>
        <begin position="1"/>
        <end position="36"/>
    </location>
</feature>
<proteinExistence type="predicted"/>
<name>A0A1K2F6S8_STRAR</name>
<gene>
    <name evidence="2" type="ORF">SAMN02787144_103625</name>
</gene>
<evidence type="ECO:0008006" key="4">
    <source>
        <dbReference type="Google" id="ProtNLM"/>
    </source>
</evidence>
<feature type="chain" id="PRO_5012769412" description="DUF4019 domain-containing protein" evidence="1">
    <location>
        <begin position="37"/>
        <end position="168"/>
    </location>
</feature>
<evidence type="ECO:0000313" key="3">
    <source>
        <dbReference type="Proteomes" id="UP000181909"/>
    </source>
</evidence>
<dbReference type="RefSeq" id="WP_072489157.1">
    <property type="nucleotide sequence ID" value="NZ_CP108276.1"/>
</dbReference>
<protein>
    <recommendedName>
        <fullName evidence="4">DUF4019 domain-containing protein</fullName>
    </recommendedName>
</protein>
<dbReference type="Proteomes" id="UP000181909">
    <property type="component" value="Unassembled WGS sequence"/>
</dbReference>
<dbReference type="Gene3D" id="3.10.450.50">
    <property type="match status" value="1"/>
</dbReference>
<reference evidence="2 3" key="1">
    <citation type="submission" date="2016-11" db="EMBL/GenBank/DDBJ databases">
        <authorList>
            <person name="Jaros S."/>
            <person name="Januszkiewicz K."/>
            <person name="Wedrychowicz H."/>
        </authorList>
    </citation>
    <scope>NUCLEOTIDE SEQUENCE [LARGE SCALE GENOMIC DNA]</scope>
    <source>
        <strain evidence="2 3">OK807</strain>
    </source>
</reference>
<accession>A0A1K2F6S8</accession>
<dbReference type="OrthoDB" id="3871936at2"/>
<evidence type="ECO:0000313" key="2">
    <source>
        <dbReference type="EMBL" id="SFY43435.1"/>
    </source>
</evidence>
<keyword evidence="1" id="KW-0732">Signal</keyword>
<dbReference type="EMBL" id="FPJO01000036">
    <property type="protein sequence ID" value="SFY43435.1"/>
    <property type="molecule type" value="Genomic_DNA"/>
</dbReference>